<name>A0A146T316_FUNHE</name>
<sequence>MTWIVSARAIWCGRLSKQLVSCVWFTLSSDEVLTFYDSTLLVRNRRLWRPTAVLSGGEPVAQLVLENYGCRQSKRGNSLPVRLRTERTGRDVSRAWLPPPRNKKDSLCCLVNIDCGHIIL</sequence>
<organism evidence="2">
    <name type="scientific">Fundulus heteroclitus</name>
    <name type="common">Killifish</name>
    <name type="synonym">Mummichog</name>
    <dbReference type="NCBI Taxonomy" id="8078"/>
    <lineage>
        <taxon>Eukaryota</taxon>
        <taxon>Metazoa</taxon>
        <taxon>Chordata</taxon>
        <taxon>Craniata</taxon>
        <taxon>Vertebrata</taxon>
        <taxon>Euteleostomi</taxon>
        <taxon>Actinopterygii</taxon>
        <taxon>Neopterygii</taxon>
        <taxon>Teleostei</taxon>
        <taxon>Neoteleostei</taxon>
        <taxon>Acanthomorphata</taxon>
        <taxon>Ovalentaria</taxon>
        <taxon>Atherinomorphae</taxon>
        <taxon>Cyprinodontiformes</taxon>
        <taxon>Fundulidae</taxon>
        <taxon>Fundulus</taxon>
    </lineage>
</organism>
<evidence type="ECO:0000313" key="2">
    <source>
        <dbReference type="EMBL" id="JAQ87269.1"/>
    </source>
</evidence>
<dbReference type="EMBL" id="GCES01141108">
    <property type="protein sequence ID" value="JAQ45214.1"/>
    <property type="molecule type" value="Transcribed_RNA"/>
</dbReference>
<dbReference type="AlphaFoldDB" id="A0A146T316"/>
<evidence type="ECO:0000256" key="1">
    <source>
        <dbReference type="SAM" id="SignalP"/>
    </source>
</evidence>
<reference evidence="2" key="1">
    <citation type="submission" date="2015-01" db="EMBL/GenBank/DDBJ databases">
        <title>EvidentialGene: Evidence-directed Construction of Complete mRNA Transcriptomes without Genomes.</title>
        <authorList>
            <person name="Gilbert D.G."/>
        </authorList>
    </citation>
    <scope>NUCLEOTIDE SEQUENCE</scope>
</reference>
<keyword evidence="1" id="KW-0732">Signal</keyword>
<proteinExistence type="predicted"/>
<accession>A0A146T316</accession>
<feature type="signal peptide" evidence="1">
    <location>
        <begin position="1"/>
        <end position="22"/>
    </location>
</feature>
<dbReference type="EMBL" id="GCES01099053">
    <property type="protein sequence ID" value="JAQ87269.1"/>
    <property type="molecule type" value="Transcribed_RNA"/>
</dbReference>
<feature type="chain" id="PRO_5007532876" evidence="1">
    <location>
        <begin position="23"/>
        <end position="120"/>
    </location>
</feature>
<protein>
    <submittedName>
        <fullName evidence="2">Uncharacterized protein</fullName>
    </submittedName>
</protein>